<gene>
    <name evidence="7" type="ORF">XYCOK13_27730</name>
</gene>
<dbReference type="Pfam" id="PF02826">
    <property type="entry name" value="2-Hacid_dh_C"/>
    <property type="match status" value="1"/>
</dbReference>
<dbReference type="Pfam" id="PF00389">
    <property type="entry name" value="2-Hacid_dh"/>
    <property type="match status" value="1"/>
</dbReference>
<dbReference type="PANTHER" id="PTHR43333">
    <property type="entry name" value="2-HACID_DH_C DOMAIN-CONTAINING PROTEIN"/>
    <property type="match status" value="1"/>
</dbReference>
<evidence type="ECO:0000313" key="7">
    <source>
        <dbReference type="EMBL" id="GIQ69949.1"/>
    </source>
</evidence>
<dbReference type="Gene3D" id="3.40.50.720">
    <property type="entry name" value="NAD(P)-binding Rossmann-like Domain"/>
    <property type="match status" value="2"/>
</dbReference>
<dbReference type="CDD" id="cd05300">
    <property type="entry name" value="2-Hacid_dh_1"/>
    <property type="match status" value="1"/>
</dbReference>
<dbReference type="GO" id="GO:0016616">
    <property type="term" value="F:oxidoreductase activity, acting on the CH-OH group of donors, NAD or NADP as acceptor"/>
    <property type="evidence" value="ECO:0007669"/>
    <property type="project" value="InterPro"/>
</dbReference>
<organism evidence="7 8">
    <name type="scientific">Xylanibacillus composti</name>
    <dbReference type="NCBI Taxonomy" id="1572762"/>
    <lineage>
        <taxon>Bacteria</taxon>
        <taxon>Bacillati</taxon>
        <taxon>Bacillota</taxon>
        <taxon>Bacilli</taxon>
        <taxon>Bacillales</taxon>
        <taxon>Paenibacillaceae</taxon>
        <taxon>Xylanibacillus</taxon>
    </lineage>
</organism>
<dbReference type="PANTHER" id="PTHR43333:SF1">
    <property type="entry name" value="D-ISOMER SPECIFIC 2-HYDROXYACID DEHYDROGENASE NAD-BINDING DOMAIN-CONTAINING PROTEIN"/>
    <property type="match status" value="1"/>
</dbReference>
<evidence type="ECO:0000256" key="1">
    <source>
        <dbReference type="ARBA" id="ARBA00005854"/>
    </source>
</evidence>
<keyword evidence="2 4" id="KW-0560">Oxidoreductase</keyword>
<evidence type="ECO:0000313" key="8">
    <source>
        <dbReference type="Proteomes" id="UP000677918"/>
    </source>
</evidence>
<sequence>MKRTKVILCRSGDYDPDVKLVRQLADEFPEVTFVDLRKDEFLARQEELLDAEVFVGWPTREQLEALPNLKWVQLQSAGANGYTNNPYLREDVALTNASGVFNVPGAEHALALMLAFARQLHVHFDQQQNKRWKRNPLCLEIQSSTVGVIGLGGIGGETAKRAKALGARVVAVKRNPDAPPPYVDRLYPIEEVEELLAVSDFVVMALPLTEETRGFLHADRIAKIKRGAVLINVGRGPTVDERALIQALQEGALFGAGLDVTEVEPLPEESPLWGMPNVIITSHSVGVSPRKEERRMELLSANLRRFLAGEPLHNLVDRNAGY</sequence>
<accession>A0A8J4M2Q5</accession>
<evidence type="ECO:0000256" key="4">
    <source>
        <dbReference type="RuleBase" id="RU003719"/>
    </source>
</evidence>
<evidence type="ECO:0000256" key="3">
    <source>
        <dbReference type="ARBA" id="ARBA00023027"/>
    </source>
</evidence>
<name>A0A8J4M2Q5_9BACL</name>
<reference evidence="7" key="1">
    <citation type="submission" date="2021-04" db="EMBL/GenBank/DDBJ databases">
        <title>Draft genome sequence of Xylanibacillus composti strain K13.</title>
        <authorList>
            <person name="Uke A."/>
            <person name="Chhe C."/>
            <person name="Baramee S."/>
            <person name="Kosugi A."/>
        </authorList>
    </citation>
    <scope>NUCLEOTIDE SEQUENCE</scope>
    <source>
        <strain evidence="7">K13</strain>
    </source>
</reference>
<evidence type="ECO:0000259" key="6">
    <source>
        <dbReference type="Pfam" id="PF02826"/>
    </source>
</evidence>
<proteinExistence type="inferred from homology"/>
<dbReference type="EMBL" id="BOVK01000037">
    <property type="protein sequence ID" value="GIQ69949.1"/>
    <property type="molecule type" value="Genomic_DNA"/>
</dbReference>
<dbReference type="SUPFAM" id="SSF51735">
    <property type="entry name" value="NAD(P)-binding Rossmann-fold domains"/>
    <property type="match status" value="1"/>
</dbReference>
<dbReference type="AlphaFoldDB" id="A0A8J4M2Q5"/>
<dbReference type="GO" id="GO:0051287">
    <property type="term" value="F:NAD binding"/>
    <property type="evidence" value="ECO:0007669"/>
    <property type="project" value="InterPro"/>
</dbReference>
<protein>
    <submittedName>
        <fullName evidence="7">3-phosphoglycerate dehydrogenase</fullName>
    </submittedName>
</protein>
<comment type="caution">
    <text evidence="7">The sequence shown here is derived from an EMBL/GenBank/DDBJ whole genome shotgun (WGS) entry which is preliminary data.</text>
</comment>
<dbReference type="SUPFAM" id="SSF52283">
    <property type="entry name" value="Formate/glycerate dehydrogenase catalytic domain-like"/>
    <property type="match status" value="1"/>
</dbReference>
<comment type="similarity">
    <text evidence="1 4">Belongs to the D-isomer specific 2-hydroxyacid dehydrogenase family.</text>
</comment>
<dbReference type="RefSeq" id="WP_213412736.1">
    <property type="nucleotide sequence ID" value="NZ_BOVK01000037.1"/>
</dbReference>
<dbReference type="Proteomes" id="UP000677918">
    <property type="component" value="Unassembled WGS sequence"/>
</dbReference>
<dbReference type="InterPro" id="IPR006139">
    <property type="entry name" value="D-isomer_2_OHA_DH_cat_dom"/>
</dbReference>
<keyword evidence="3" id="KW-0520">NAD</keyword>
<dbReference type="InterPro" id="IPR036291">
    <property type="entry name" value="NAD(P)-bd_dom_sf"/>
</dbReference>
<dbReference type="InterPro" id="IPR006140">
    <property type="entry name" value="D-isomer_DH_NAD-bd"/>
</dbReference>
<evidence type="ECO:0000256" key="2">
    <source>
        <dbReference type="ARBA" id="ARBA00023002"/>
    </source>
</evidence>
<evidence type="ECO:0000259" key="5">
    <source>
        <dbReference type="Pfam" id="PF00389"/>
    </source>
</evidence>
<feature type="domain" description="D-isomer specific 2-hydroxyacid dehydrogenase catalytic" evidence="5">
    <location>
        <begin position="23"/>
        <end position="316"/>
    </location>
</feature>
<keyword evidence="8" id="KW-1185">Reference proteome</keyword>
<feature type="domain" description="D-isomer specific 2-hydroxyacid dehydrogenase NAD-binding" evidence="6">
    <location>
        <begin position="110"/>
        <end position="283"/>
    </location>
</feature>